<sequence length="247" mass="27463">MPEKSSFSDLAMTELGGLGAETGFEEDELGEPLRFSGYVSAVLGIFSAVSLVGIGGVAVAVLAIAFGAFALRPAASKVSGILPAKFGILLGVAFGICGVLLPVLKTRTLGNQAEYFARQFMNLVMEDQKEIVMELHKSYNNRFAPTMPLRDYYVEGDDDRQVEFYENNEAMNLIKSYGPDAQWVLDRPVRVYHQFGTDKAEIVFKNQEDGKQLQFFMHYLVDSNDQGQWHVNLVQPYRELIIAESSN</sequence>
<gene>
    <name evidence="2" type="ORF">Pla22_09810</name>
</gene>
<organism evidence="2 3">
    <name type="scientific">Rubripirellula amarantea</name>
    <dbReference type="NCBI Taxonomy" id="2527999"/>
    <lineage>
        <taxon>Bacteria</taxon>
        <taxon>Pseudomonadati</taxon>
        <taxon>Planctomycetota</taxon>
        <taxon>Planctomycetia</taxon>
        <taxon>Pirellulales</taxon>
        <taxon>Pirellulaceae</taxon>
        <taxon>Rubripirellula</taxon>
    </lineage>
</organism>
<name>A0A5C5WU18_9BACT</name>
<reference evidence="2 3" key="1">
    <citation type="submission" date="2019-02" db="EMBL/GenBank/DDBJ databases">
        <title>Deep-cultivation of Planctomycetes and their phenomic and genomic characterization uncovers novel biology.</title>
        <authorList>
            <person name="Wiegand S."/>
            <person name="Jogler M."/>
            <person name="Boedeker C."/>
            <person name="Pinto D."/>
            <person name="Vollmers J."/>
            <person name="Rivas-Marin E."/>
            <person name="Kohn T."/>
            <person name="Peeters S.H."/>
            <person name="Heuer A."/>
            <person name="Rast P."/>
            <person name="Oberbeckmann S."/>
            <person name="Bunk B."/>
            <person name="Jeske O."/>
            <person name="Meyerdierks A."/>
            <person name="Storesund J.E."/>
            <person name="Kallscheuer N."/>
            <person name="Luecker S."/>
            <person name="Lage O.M."/>
            <person name="Pohl T."/>
            <person name="Merkel B.J."/>
            <person name="Hornburger P."/>
            <person name="Mueller R.-W."/>
            <person name="Bruemmer F."/>
            <person name="Labrenz M."/>
            <person name="Spormann A.M."/>
            <person name="Op Den Camp H."/>
            <person name="Overmann J."/>
            <person name="Amann R."/>
            <person name="Jetten M.S.M."/>
            <person name="Mascher T."/>
            <person name="Medema M.H."/>
            <person name="Devos D.P."/>
            <person name="Kaster A.-K."/>
            <person name="Ovreas L."/>
            <person name="Rohde M."/>
            <person name="Galperin M.Y."/>
            <person name="Jogler C."/>
        </authorList>
    </citation>
    <scope>NUCLEOTIDE SEQUENCE [LARGE SCALE GENOMIC DNA]</scope>
    <source>
        <strain evidence="2 3">Pla22</strain>
    </source>
</reference>
<keyword evidence="3" id="KW-1185">Reference proteome</keyword>
<feature type="transmembrane region" description="Helical" evidence="1">
    <location>
        <begin position="38"/>
        <end position="71"/>
    </location>
</feature>
<keyword evidence="1" id="KW-0812">Transmembrane</keyword>
<comment type="caution">
    <text evidence="2">The sequence shown here is derived from an EMBL/GenBank/DDBJ whole genome shotgun (WGS) entry which is preliminary data.</text>
</comment>
<keyword evidence="1" id="KW-0472">Membrane</keyword>
<evidence type="ECO:0000313" key="3">
    <source>
        <dbReference type="Proteomes" id="UP000316598"/>
    </source>
</evidence>
<dbReference type="EMBL" id="SJPI01000001">
    <property type="protein sequence ID" value="TWT53352.1"/>
    <property type="molecule type" value="Genomic_DNA"/>
</dbReference>
<evidence type="ECO:0000313" key="2">
    <source>
        <dbReference type="EMBL" id="TWT53352.1"/>
    </source>
</evidence>
<dbReference type="Proteomes" id="UP000316598">
    <property type="component" value="Unassembled WGS sequence"/>
</dbReference>
<evidence type="ECO:0000256" key="1">
    <source>
        <dbReference type="SAM" id="Phobius"/>
    </source>
</evidence>
<dbReference type="AlphaFoldDB" id="A0A5C5WU18"/>
<keyword evidence="1" id="KW-1133">Transmembrane helix</keyword>
<proteinExistence type="predicted"/>
<accession>A0A5C5WU18</accession>
<protein>
    <submittedName>
        <fullName evidence="2">Uncharacterized protein</fullName>
    </submittedName>
</protein>
<feature type="transmembrane region" description="Helical" evidence="1">
    <location>
        <begin position="83"/>
        <end position="104"/>
    </location>
</feature>